<organism evidence="2">
    <name type="scientific">Corethron hystrix</name>
    <dbReference type="NCBI Taxonomy" id="216773"/>
    <lineage>
        <taxon>Eukaryota</taxon>
        <taxon>Sar</taxon>
        <taxon>Stramenopiles</taxon>
        <taxon>Ochrophyta</taxon>
        <taxon>Bacillariophyta</taxon>
        <taxon>Coscinodiscophyceae</taxon>
        <taxon>Corethrophycidae</taxon>
        <taxon>Corethrales</taxon>
        <taxon>Corethraceae</taxon>
        <taxon>Corethron</taxon>
    </lineage>
</organism>
<sequence>MEQEWQDLEEQGQEEKALRPMFCHKFGGVHEVIENGKDPERRFHGEKAEHVEGVGKDLLGLASPMLEGDKGDAQVQHHEQQGTGSKKTGLSRRQGRILKDTARKRPFPSIWIISCSTSRANDREAGRPPRREGSNRP</sequence>
<gene>
    <name evidence="2" type="ORF">CHYS00102_LOCUS5339</name>
</gene>
<name>A0A7S1FMS5_9STRA</name>
<evidence type="ECO:0000256" key="1">
    <source>
        <dbReference type="SAM" id="MobiDB-lite"/>
    </source>
</evidence>
<dbReference type="AlphaFoldDB" id="A0A7S1FMS5"/>
<accession>A0A7S1FMS5</accession>
<feature type="compositionally biased region" description="Basic and acidic residues" evidence="1">
    <location>
        <begin position="120"/>
        <end position="137"/>
    </location>
</feature>
<feature type="region of interest" description="Disordered" evidence="1">
    <location>
        <begin position="62"/>
        <end position="137"/>
    </location>
</feature>
<reference evidence="2" key="1">
    <citation type="submission" date="2021-01" db="EMBL/GenBank/DDBJ databases">
        <authorList>
            <person name="Corre E."/>
            <person name="Pelletier E."/>
            <person name="Niang G."/>
            <person name="Scheremetjew M."/>
            <person name="Finn R."/>
            <person name="Kale V."/>
            <person name="Holt S."/>
            <person name="Cochrane G."/>
            <person name="Meng A."/>
            <person name="Brown T."/>
            <person name="Cohen L."/>
        </authorList>
    </citation>
    <scope>NUCLEOTIDE SEQUENCE</scope>
    <source>
        <strain evidence="2">308</strain>
    </source>
</reference>
<protein>
    <submittedName>
        <fullName evidence="2">Uncharacterized protein</fullName>
    </submittedName>
</protein>
<feature type="compositionally biased region" description="Basic and acidic residues" evidence="1">
    <location>
        <begin position="67"/>
        <end position="80"/>
    </location>
</feature>
<proteinExistence type="predicted"/>
<evidence type="ECO:0000313" key="2">
    <source>
        <dbReference type="EMBL" id="CAD8878155.1"/>
    </source>
</evidence>
<dbReference type="EMBL" id="HBFR01007407">
    <property type="protein sequence ID" value="CAD8878155.1"/>
    <property type="molecule type" value="Transcribed_RNA"/>
</dbReference>